<name>N6X0S9_9GAMM</name>
<sequence>MRAKTLIRRLSFLLAGCVLLVAPQANAGQYQQFGDYQVHYSIFPSSFLTPEIAKQYNIVRSQSIGVVNVSILKQTEAGLEPVSGQVEGQVMNDIRQSRFLGFRRISEGKAVYYIAEFQFSDGELLTFQLEANVPGASDPMPVRIAQTLVND</sequence>
<dbReference type="AlphaFoldDB" id="N6X0S9"/>
<reference evidence="3 4" key="1">
    <citation type="journal article" date="2013" name="Genome Announc.">
        <title>Genome Sequence of the Polycyclic Aromatic Hydrocarbon-Degrading Bacterium Strain Marinobacter nanhaiticus D15-8WT.</title>
        <authorList>
            <person name="Cui Z."/>
            <person name="Gao W."/>
            <person name="Li Q."/>
            <person name="Xu G."/>
            <person name="Zheng L."/>
        </authorList>
    </citation>
    <scope>NUCLEOTIDE SEQUENCE [LARGE SCALE GENOMIC DNA]</scope>
    <source>
        <strain evidence="3 4">D15-8W</strain>
    </source>
</reference>
<accession>N6X0S9</accession>
<dbReference type="eggNOG" id="ENOG503303T">
    <property type="taxonomic scope" value="Bacteria"/>
</dbReference>
<dbReference type="Proteomes" id="UP000013165">
    <property type="component" value="Unassembled WGS sequence"/>
</dbReference>
<comment type="caution">
    <text evidence="3">The sequence shown here is derived from an EMBL/GenBank/DDBJ whole genome shotgun (WGS) entry which is preliminary data.</text>
</comment>
<organism evidence="3 4">
    <name type="scientific">Marinobacter nanhaiticus D15-8W</name>
    <dbReference type="NCBI Taxonomy" id="626887"/>
    <lineage>
        <taxon>Bacteria</taxon>
        <taxon>Pseudomonadati</taxon>
        <taxon>Pseudomonadota</taxon>
        <taxon>Gammaproteobacteria</taxon>
        <taxon>Pseudomonadales</taxon>
        <taxon>Marinobacteraceae</taxon>
        <taxon>Marinobacter</taxon>
    </lineage>
</organism>
<feature type="chain" id="PRO_5004127445" evidence="1">
    <location>
        <begin position="28"/>
        <end position="151"/>
    </location>
</feature>
<feature type="signal peptide" evidence="1">
    <location>
        <begin position="1"/>
        <end position="27"/>
    </location>
</feature>
<feature type="domain" description="DUF4426" evidence="2">
    <location>
        <begin position="31"/>
        <end position="148"/>
    </location>
</feature>
<evidence type="ECO:0000256" key="1">
    <source>
        <dbReference type="SAM" id="SignalP"/>
    </source>
</evidence>
<evidence type="ECO:0000313" key="4">
    <source>
        <dbReference type="Proteomes" id="UP000013165"/>
    </source>
</evidence>
<dbReference type="STRING" id="626887.J057_04861"/>
<gene>
    <name evidence="3" type="ORF">J057_04861</name>
</gene>
<dbReference type="OrthoDB" id="8563353at2"/>
<dbReference type="InterPro" id="IPR025218">
    <property type="entry name" value="DUF4426"/>
</dbReference>
<dbReference type="Gene3D" id="2.60.40.3340">
    <property type="entry name" value="Domain of unknown function DUF4426"/>
    <property type="match status" value="1"/>
</dbReference>
<evidence type="ECO:0000313" key="3">
    <source>
        <dbReference type="EMBL" id="ENO14653.1"/>
    </source>
</evidence>
<keyword evidence="4" id="KW-1185">Reference proteome</keyword>
<keyword evidence="1" id="KW-0732">Signal</keyword>
<dbReference type="HOGENOM" id="CLU_141658_1_0_6"/>
<dbReference type="RefSeq" id="WP_004578950.1">
    <property type="nucleotide sequence ID" value="NZ_AP028878.1"/>
</dbReference>
<dbReference type="Pfam" id="PF14467">
    <property type="entry name" value="DUF4426"/>
    <property type="match status" value="1"/>
</dbReference>
<dbReference type="EMBL" id="APLQ01000011">
    <property type="protein sequence ID" value="ENO14653.1"/>
    <property type="molecule type" value="Genomic_DNA"/>
</dbReference>
<dbReference type="PATRIC" id="fig|626887.3.peg.956"/>
<evidence type="ECO:0000259" key="2">
    <source>
        <dbReference type="Pfam" id="PF14467"/>
    </source>
</evidence>
<proteinExistence type="predicted"/>
<protein>
    <submittedName>
        <fullName evidence="3">DUF4426 domain-containing protein</fullName>
    </submittedName>
</protein>